<proteinExistence type="predicted"/>
<dbReference type="EMBL" id="AP025028">
    <property type="protein sequence ID" value="BDA78249.1"/>
    <property type="molecule type" value="Genomic_DNA"/>
</dbReference>
<dbReference type="Proteomes" id="UP000245263">
    <property type="component" value="Chromosome 1"/>
</dbReference>
<accession>A0ABN6KD78</accession>
<name>A0ABN6KD78_9LEPT</name>
<organism evidence="1 2">
    <name type="scientific">Leptospira kobayashii</name>
    <dbReference type="NCBI Taxonomy" id="1917830"/>
    <lineage>
        <taxon>Bacteria</taxon>
        <taxon>Pseudomonadati</taxon>
        <taxon>Spirochaetota</taxon>
        <taxon>Spirochaetia</taxon>
        <taxon>Leptospirales</taxon>
        <taxon>Leptospiraceae</taxon>
        <taxon>Leptospira</taxon>
    </lineage>
</organism>
<dbReference type="NCBIfam" id="NF047774">
    <property type="entry name" value="LBF_1199_fam"/>
    <property type="match status" value="1"/>
</dbReference>
<reference evidence="1 2" key="1">
    <citation type="submission" date="2021-08" db="EMBL/GenBank/DDBJ databases">
        <title>Complete genome sequence of Leptospira kobayashii strain E30.</title>
        <authorList>
            <person name="Nakao R."/>
            <person name="Nakamura S."/>
            <person name="Masuzawa T."/>
            <person name="Koizumi N."/>
        </authorList>
    </citation>
    <scope>NUCLEOTIDE SEQUENCE [LARGE SCALE GENOMIC DNA]</scope>
    <source>
        <strain evidence="1 2">E30</strain>
    </source>
</reference>
<gene>
    <name evidence="1" type="ORF">LPTSP3_g11790</name>
</gene>
<protein>
    <submittedName>
        <fullName evidence="1">Uncharacterized protein</fullName>
    </submittedName>
</protein>
<evidence type="ECO:0000313" key="1">
    <source>
        <dbReference type="EMBL" id="BDA78249.1"/>
    </source>
</evidence>
<keyword evidence="2" id="KW-1185">Reference proteome</keyword>
<sequence length="277" mass="32859">MINFFRQIHEECFLKDWVEAFHKDDSLIDLVFEYLWLYRSESETRILLNHSDFPPWLLLRFIYFGYGKQILQGHFDSNVYFAQVKNLIDSEQSLRILSLAEEMDKDPTLKIHLLANLDAQTWESYFDILEQNEKTIHALVGIFVNLKEQEIRTILLNSPTLYIYLRLMLVSRKITDDEVGDEKAKILKDILEGIREWELFATNLKDKFDLLTERKQIPKERDSKRISLILYELIKVGEEDRAGIISYLKGSHVILDEWEEGIIRSTLVNYKQFGTFI</sequence>
<evidence type="ECO:0000313" key="2">
    <source>
        <dbReference type="Proteomes" id="UP000245263"/>
    </source>
</evidence>